<evidence type="ECO:0000313" key="2">
    <source>
        <dbReference type="Proteomes" id="UP001070352"/>
    </source>
</evidence>
<accession>A0A9Q4HA91</accession>
<dbReference type="AlphaFoldDB" id="A0A9Q4HA91"/>
<protein>
    <submittedName>
        <fullName evidence="1">Uncharacterized protein</fullName>
    </submittedName>
</protein>
<dbReference type="EMBL" id="JALANJ010000034">
    <property type="protein sequence ID" value="MCY8122431.1"/>
    <property type="molecule type" value="Genomic_DNA"/>
</dbReference>
<dbReference type="Proteomes" id="UP001070352">
    <property type="component" value="Unassembled WGS sequence"/>
</dbReference>
<gene>
    <name evidence="1" type="ORF">MOC45_17850</name>
</gene>
<name>A0A9Q4HA91_BACSC</name>
<reference evidence="1" key="1">
    <citation type="submission" date="2022-02" db="EMBL/GenBank/DDBJ databases">
        <title>Crop Bioprotection Bacillus Genome Sequencing.</title>
        <authorList>
            <person name="Dunlap C."/>
        </authorList>
    </citation>
    <scope>NUCLEOTIDE SEQUENCE</scope>
    <source>
        <strain evidence="1">M18B4</strain>
    </source>
</reference>
<evidence type="ECO:0000313" key="1">
    <source>
        <dbReference type="EMBL" id="MCY8122431.1"/>
    </source>
</evidence>
<sequence length="89" mass="10534">MSEFKKDYRGWYFLEEDKQLGVTFYYDPVNTTLVKLWDYPMPMQEKTVFFSMLPGKVAEGDLSEMRSSIRFGLAIVNREKPWAKYICAT</sequence>
<organism evidence="1 2">
    <name type="scientific">Bacillus spizizenii</name>
    <name type="common">Bacillus subtilis subsp. spizizenii</name>
    <dbReference type="NCBI Taxonomy" id="96241"/>
    <lineage>
        <taxon>Bacteria</taxon>
        <taxon>Bacillati</taxon>
        <taxon>Bacillota</taxon>
        <taxon>Bacilli</taxon>
        <taxon>Bacillales</taxon>
        <taxon>Bacillaceae</taxon>
        <taxon>Bacillus</taxon>
    </lineage>
</organism>
<comment type="caution">
    <text evidence="1">The sequence shown here is derived from an EMBL/GenBank/DDBJ whole genome shotgun (WGS) entry which is preliminary data.</text>
</comment>
<proteinExistence type="predicted"/>